<keyword evidence="1" id="KW-0479">Metal-binding</keyword>
<dbReference type="InterPro" id="IPR036875">
    <property type="entry name" value="Znf_CCHC_sf"/>
</dbReference>
<dbReference type="OrthoDB" id="1427324at2759"/>
<evidence type="ECO:0000313" key="5">
    <source>
        <dbReference type="Proteomes" id="UP001164776"/>
    </source>
</evidence>
<feature type="compositionally biased region" description="Basic and acidic residues" evidence="2">
    <location>
        <begin position="19"/>
        <end position="33"/>
    </location>
</feature>
<evidence type="ECO:0000259" key="3">
    <source>
        <dbReference type="PROSITE" id="PS50158"/>
    </source>
</evidence>
<gene>
    <name evidence="4" type="ORF">BS78_K034100</name>
</gene>
<dbReference type="GO" id="GO:0008270">
    <property type="term" value="F:zinc ion binding"/>
    <property type="evidence" value="ECO:0007669"/>
    <property type="project" value="UniProtKB-KW"/>
</dbReference>
<evidence type="ECO:0000256" key="1">
    <source>
        <dbReference type="PROSITE-ProRule" id="PRU00047"/>
    </source>
</evidence>
<protein>
    <recommendedName>
        <fullName evidence="3">CCHC-type domain-containing protein</fullName>
    </recommendedName>
</protein>
<sequence length="79" mass="8921">MMVQKDSKKRKRKGKGNVKAKDRIQKPKPDVKPKAGPSPSDKCFHCGDSGHWSRNCQKYLEEKNKKKGSEAFDSGTKTD</sequence>
<proteinExistence type="predicted"/>
<dbReference type="Gene3D" id="4.10.60.10">
    <property type="entry name" value="Zinc finger, CCHC-type"/>
    <property type="match status" value="1"/>
</dbReference>
<dbReference type="InterPro" id="IPR001878">
    <property type="entry name" value="Znf_CCHC"/>
</dbReference>
<dbReference type="PROSITE" id="PS50158">
    <property type="entry name" value="ZF_CCHC"/>
    <property type="match status" value="1"/>
</dbReference>
<feature type="domain" description="CCHC-type" evidence="3">
    <location>
        <begin position="42"/>
        <end position="58"/>
    </location>
</feature>
<dbReference type="Pfam" id="PF00098">
    <property type="entry name" value="zf-CCHC"/>
    <property type="match status" value="1"/>
</dbReference>
<evidence type="ECO:0000313" key="4">
    <source>
        <dbReference type="EMBL" id="KAJ1256410.1"/>
    </source>
</evidence>
<organism evidence="4 5">
    <name type="scientific">Paspalum vaginatum</name>
    <name type="common">seashore paspalum</name>
    <dbReference type="NCBI Taxonomy" id="158149"/>
    <lineage>
        <taxon>Eukaryota</taxon>
        <taxon>Viridiplantae</taxon>
        <taxon>Streptophyta</taxon>
        <taxon>Embryophyta</taxon>
        <taxon>Tracheophyta</taxon>
        <taxon>Spermatophyta</taxon>
        <taxon>Magnoliopsida</taxon>
        <taxon>Liliopsida</taxon>
        <taxon>Poales</taxon>
        <taxon>Poaceae</taxon>
        <taxon>PACMAD clade</taxon>
        <taxon>Panicoideae</taxon>
        <taxon>Andropogonodae</taxon>
        <taxon>Paspaleae</taxon>
        <taxon>Paspalinae</taxon>
        <taxon>Paspalum</taxon>
    </lineage>
</organism>
<feature type="compositionally biased region" description="Basic residues" evidence="2">
    <location>
        <begin position="7"/>
        <end position="18"/>
    </location>
</feature>
<keyword evidence="1" id="KW-0862">Zinc</keyword>
<accession>A0A9W7XAH4</accession>
<dbReference type="Proteomes" id="UP001164776">
    <property type="component" value="Unassembled WGS sequence"/>
</dbReference>
<reference evidence="4 5" key="1">
    <citation type="submission" date="2022-10" db="EMBL/GenBank/DDBJ databases">
        <title>WGS assembly of Paspalum vaginatum 540-79.</title>
        <authorList>
            <person name="Sun G."/>
            <person name="Wase N."/>
            <person name="Shu S."/>
            <person name="Jenkins J."/>
            <person name="Zhou B."/>
            <person name="Torres-Rodriguez J."/>
            <person name="Chen C."/>
            <person name="Sandor L."/>
            <person name="Plott C."/>
            <person name="Yoshinga Y."/>
            <person name="Daum C."/>
            <person name="Qi P."/>
            <person name="Barry K."/>
            <person name="Lipzen A."/>
            <person name="Berry L."/>
            <person name="Pedersen C."/>
            <person name="Gottilla T."/>
            <person name="Foltz A."/>
            <person name="Yu H."/>
            <person name="O'Malley R."/>
            <person name="Zhang C."/>
            <person name="Devos K."/>
            <person name="Sigmon B."/>
            <person name="Yu B."/>
            <person name="Obata T."/>
            <person name="Schmutz J."/>
            <person name="Schnable J."/>
        </authorList>
    </citation>
    <scope>NUCLEOTIDE SEQUENCE [LARGE SCALE GENOMIC DNA]</scope>
    <source>
        <strain evidence="5">cv. 540-79</strain>
    </source>
</reference>
<keyword evidence="1" id="KW-0863">Zinc-finger</keyword>
<name>A0A9W7XAH4_9POAL</name>
<dbReference type="SUPFAM" id="SSF57756">
    <property type="entry name" value="Retrovirus zinc finger-like domains"/>
    <property type="match status" value="1"/>
</dbReference>
<feature type="region of interest" description="Disordered" evidence="2">
    <location>
        <begin position="1"/>
        <end position="50"/>
    </location>
</feature>
<dbReference type="EMBL" id="MU629519">
    <property type="protein sequence ID" value="KAJ1256410.1"/>
    <property type="molecule type" value="Genomic_DNA"/>
</dbReference>
<dbReference type="SMART" id="SM00343">
    <property type="entry name" value="ZnF_C2HC"/>
    <property type="match status" value="1"/>
</dbReference>
<comment type="caution">
    <text evidence="4">The sequence shown here is derived from an EMBL/GenBank/DDBJ whole genome shotgun (WGS) entry which is preliminary data.</text>
</comment>
<keyword evidence="5" id="KW-1185">Reference proteome</keyword>
<dbReference type="AlphaFoldDB" id="A0A9W7XAH4"/>
<dbReference type="GO" id="GO:0003676">
    <property type="term" value="F:nucleic acid binding"/>
    <property type="evidence" value="ECO:0007669"/>
    <property type="project" value="InterPro"/>
</dbReference>
<evidence type="ECO:0000256" key="2">
    <source>
        <dbReference type="SAM" id="MobiDB-lite"/>
    </source>
</evidence>